<comment type="caution">
    <text evidence="1">The sequence shown here is derived from an EMBL/GenBank/DDBJ whole genome shotgun (WGS) entry which is preliminary data.</text>
</comment>
<evidence type="ECO:0000313" key="1">
    <source>
        <dbReference type="EMBL" id="MDT8837652.1"/>
    </source>
</evidence>
<accession>A0AAP5Q8L2</accession>
<dbReference type="Pfam" id="PF10616">
    <property type="entry name" value="DUF2471"/>
    <property type="match status" value="1"/>
</dbReference>
<dbReference type="RefSeq" id="WP_106356106.1">
    <property type="nucleotide sequence ID" value="NZ_CP099623.1"/>
</dbReference>
<dbReference type="InterPro" id="IPR018894">
    <property type="entry name" value="DUF2471"/>
</dbReference>
<dbReference type="EMBL" id="JANSLM010000003">
    <property type="protein sequence ID" value="MDT8837652.1"/>
    <property type="molecule type" value="Genomic_DNA"/>
</dbReference>
<proteinExistence type="predicted"/>
<protein>
    <submittedName>
        <fullName evidence="1">DUF2471 domain-containing protein</fullName>
    </submittedName>
</protein>
<organism evidence="1 2">
    <name type="scientific">Paraburkholderia fungorum</name>
    <dbReference type="NCBI Taxonomy" id="134537"/>
    <lineage>
        <taxon>Bacteria</taxon>
        <taxon>Pseudomonadati</taxon>
        <taxon>Pseudomonadota</taxon>
        <taxon>Betaproteobacteria</taxon>
        <taxon>Burkholderiales</taxon>
        <taxon>Burkholderiaceae</taxon>
        <taxon>Paraburkholderia</taxon>
    </lineage>
</organism>
<dbReference type="AlphaFoldDB" id="A0AAP5Q8L2"/>
<sequence>MEILFAADAAVKETVPAVVSRHRPAGVLTWGLLHQIEAEVLAEVAASGKHSSRILAMLRAPGALEYPKDDRAVSFDDHDFVPPVFGVIEQAWRHAN</sequence>
<reference evidence="1" key="1">
    <citation type="submission" date="2022-08" db="EMBL/GenBank/DDBJ databases">
        <authorList>
            <person name="Kim S.-J."/>
        </authorList>
    </citation>
    <scope>NUCLEOTIDE SEQUENCE</scope>
    <source>
        <strain evidence="1">KJ</strain>
    </source>
</reference>
<dbReference type="Proteomes" id="UP001246473">
    <property type="component" value="Unassembled WGS sequence"/>
</dbReference>
<name>A0AAP5Q8L2_9BURK</name>
<gene>
    <name evidence="1" type="ORF">ParKJ_09520</name>
</gene>
<evidence type="ECO:0000313" key="2">
    <source>
        <dbReference type="Proteomes" id="UP001246473"/>
    </source>
</evidence>